<evidence type="ECO:0000313" key="2">
    <source>
        <dbReference type="Proteomes" id="UP000184000"/>
    </source>
</evidence>
<organism evidence="1 2">
    <name type="scientific">Stutzerimonas xanthomarina DSM 18231</name>
    <dbReference type="NCBI Taxonomy" id="1403346"/>
    <lineage>
        <taxon>Bacteria</taxon>
        <taxon>Pseudomonadati</taxon>
        <taxon>Pseudomonadota</taxon>
        <taxon>Gammaproteobacteria</taxon>
        <taxon>Pseudomonadales</taxon>
        <taxon>Pseudomonadaceae</taxon>
        <taxon>Stutzerimonas</taxon>
    </lineage>
</organism>
<evidence type="ECO:0000313" key="1">
    <source>
        <dbReference type="EMBL" id="SHG80061.1"/>
    </source>
</evidence>
<name>A0A1M5MS01_9GAMM</name>
<dbReference type="Pfam" id="PF23140">
    <property type="entry name" value="Gp80"/>
    <property type="match status" value="1"/>
</dbReference>
<reference evidence="1 2" key="1">
    <citation type="submission" date="2016-11" db="EMBL/GenBank/DDBJ databases">
        <authorList>
            <person name="Jaros S."/>
            <person name="Januszkiewicz K."/>
            <person name="Wedrychowicz H."/>
        </authorList>
    </citation>
    <scope>NUCLEOTIDE SEQUENCE [LARGE SCALE GENOMIC DNA]</scope>
    <source>
        <strain evidence="1 2">DSM 18231</strain>
    </source>
</reference>
<sequence length="134" mass="14013">MSAFSDYLESTLINATLRGGTYTGGGVYVALFTGDPTDAGTGAELVDSGYVRQRAHASVASDGFTVPANGSTSNARNLIFPAIVDAQKTITHWGIFDAQNSGNLLYHAAMLNPKTLDPTDVLSFPIGSLIITLS</sequence>
<dbReference type="EMBL" id="FQXA01000002">
    <property type="protein sequence ID" value="SHG80061.1"/>
    <property type="molecule type" value="Genomic_DNA"/>
</dbReference>
<dbReference type="RefSeq" id="WP_073299843.1">
    <property type="nucleotide sequence ID" value="NZ_FQXA01000002.1"/>
</dbReference>
<protein>
    <submittedName>
        <fullName evidence="1">Uncharacterized protein</fullName>
    </submittedName>
</protein>
<dbReference type="AlphaFoldDB" id="A0A1M5MS01"/>
<accession>A0A1M5MS01</accession>
<proteinExistence type="predicted"/>
<gene>
    <name evidence="1" type="ORF">SAMN02744645_1453</name>
</gene>
<dbReference type="Proteomes" id="UP000184000">
    <property type="component" value="Unassembled WGS sequence"/>
</dbReference>
<dbReference type="InterPro" id="IPR056908">
    <property type="entry name" value="Gp80-like"/>
</dbReference>
<dbReference type="GeneID" id="98638169"/>